<sequence length="82" mass="9113">MNYRTLVRRSVSRTNATQALVRHGYAHIADGRAARNRRGQPLARRPRSRGSSAVEVEGVCASCMEPEDGEEEEAEEREEGEG</sequence>
<evidence type="ECO:0000313" key="2">
    <source>
        <dbReference type="EMBL" id="RLU19604.1"/>
    </source>
</evidence>
<dbReference type="AlphaFoldDB" id="A0A3L8DGP9"/>
<comment type="caution">
    <text evidence="2">The sequence shown here is derived from an EMBL/GenBank/DDBJ whole genome shotgun (WGS) entry which is preliminary data.</text>
</comment>
<organism evidence="2">
    <name type="scientific">Ooceraea biroi</name>
    <name type="common">Clonal raider ant</name>
    <name type="synonym">Cerapachys biroi</name>
    <dbReference type="NCBI Taxonomy" id="2015173"/>
    <lineage>
        <taxon>Eukaryota</taxon>
        <taxon>Metazoa</taxon>
        <taxon>Ecdysozoa</taxon>
        <taxon>Arthropoda</taxon>
        <taxon>Hexapoda</taxon>
        <taxon>Insecta</taxon>
        <taxon>Pterygota</taxon>
        <taxon>Neoptera</taxon>
        <taxon>Endopterygota</taxon>
        <taxon>Hymenoptera</taxon>
        <taxon>Apocrita</taxon>
        <taxon>Aculeata</taxon>
        <taxon>Formicoidea</taxon>
        <taxon>Formicidae</taxon>
        <taxon>Dorylinae</taxon>
        <taxon>Ooceraea</taxon>
    </lineage>
</organism>
<feature type="compositionally biased region" description="Basic residues" evidence="1">
    <location>
        <begin position="34"/>
        <end position="48"/>
    </location>
</feature>
<reference evidence="2" key="1">
    <citation type="journal article" date="2018" name="Genome Res.">
        <title>The genomic architecture and molecular evolution of ant odorant receptors.</title>
        <authorList>
            <person name="McKenzie S.K."/>
            <person name="Kronauer D.J.C."/>
        </authorList>
    </citation>
    <scope>NUCLEOTIDE SEQUENCE [LARGE SCALE GENOMIC DNA]</scope>
    <source>
        <strain evidence="2">Clonal line C1</strain>
    </source>
</reference>
<evidence type="ECO:0000256" key="1">
    <source>
        <dbReference type="SAM" id="MobiDB-lite"/>
    </source>
</evidence>
<accession>A0A3L8DGP9</accession>
<dbReference type="EMBL" id="QOIP01000008">
    <property type="protein sequence ID" value="RLU19604.1"/>
    <property type="molecule type" value="Genomic_DNA"/>
</dbReference>
<reference evidence="2" key="2">
    <citation type="submission" date="2018-07" db="EMBL/GenBank/DDBJ databases">
        <authorList>
            <person name="Mckenzie S.K."/>
            <person name="Kronauer D.J.C."/>
        </authorList>
    </citation>
    <scope>NUCLEOTIDE SEQUENCE</scope>
    <source>
        <strain evidence="2">Clonal line C1</strain>
    </source>
</reference>
<protein>
    <submittedName>
        <fullName evidence="2">Uncharacterized protein</fullName>
    </submittedName>
</protein>
<proteinExistence type="predicted"/>
<name>A0A3L8DGP9_OOCBI</name>
<feature type="compositionally biased region" description="Acidic residues" evidence="1">
    <location>
        <begin position="65"/>
        <end position="82"/>
    </location>
</feature>
<gene>
    <name evidence="2" type="ORF">DMN91_008161</name>
</gene>
<dbReference type="Proteomes" id="UP000279307">
    <property type="component" value="Chromosome 8"/>
</dbReference>
<feature type="non-terminal residue" evidence="2">
    <location>
        <position position="82"/>
    </location>
</feature>
<feature type="region of interest" description="Disordered" evidence="1">
    <location>
        <begin position="31"/>
        <end position="82"/>
    </location>
</feature>